<dbReference type="Proteomes" id="UP000598297">
    <property type="component" value="Unassembled WGS sequence"/>
</dbReference>
<feature type="non-terminal residue" evidence="2">
    <location>
        <position position="154"/>
    </location>
</feature>
<feature type="region of interest" description="Disordered" evidence="1">
    <location>
        <begin position="127"/>
        <end position="154"/>
    </location>
</feature>
<protein>
    <submittedName>
        <fullName evidence="2">Murein biosynthesis integral membrane protein MurJ</fullName>
    </submittedName>
</protein>
<evidence type="ECO:0000313" key="2">
    <source>
        <dbReference type="EMBL" id="NBE56782.1"/>
    </source>
</evidence>
<sequence length="154" mass="16512">MNAPYDGDRGQGAGGGDPAGGQVPPQQPTQDVYVEDAYAQDPYRAQDLAAQDPVTEALYDRSAHPPPPPGTYADPQSLYSAPAAPQNAPDPQVWAQTPAPEPDGPSRHLPYGDDIRTTQFVGVDDLVTQASDERHEPDAFAHLFRDQQPNGSRP</sequence>
<accession>A0A964XRD7</accession>
<proteinExistence type="predicted"/>
<dbReference type="EMBL" id="JAAAHS010000589">
    <property type="protein sequence ID" value="NBE56782.1"/>
    <property type="molecule type" value="Genomic_DNA"/>
</dbReference>
<name>A0A964XRD7_9ACTN</name>
<evidence type="ECO:0000256" key="1">
    <source>
        <dbReference type="SAM" id="MobiDB-lite"/>
    </source>
</evidence>
<reference evidence="2" key="1">
    <citation type="submission" date="2020-01" db="EMBL/GenBank/DDBJ databases">
        <title>Whole-genome analyses of novel actinobacteria.</title>
        <authorList>
            <person name="Sahin N."/>
        </authorList>
    </citation>
    <scope>NUCLEOTIDE SEQUENCE</scope>
    <source>
        <strain evidence="2">YC537</strain>
    </source>
</reference>
<comment type="caution">
    <text evidence="2">The sequence shown here is derived from an EMBL/GenBank/DDBJ whole genome shotgun (WGS) entry which is preliminary data.</text>
</comment>
<gene>
    <name evidence="2" type="ORF">GUY60_36270</name>
</gene>
<feature type="compositionally biased region" description="Basic and acidic residues" evidence="1">
    <location>
        <begin position="131"/>
        <end position="145"/>
    </location>
</feature>
<evidence type="ECO:0000313" key="3">
    <source>
        <dbReference type="Proteomes" id="UP000598297"/>
    </source>
</evidence>
<feature type="region of interest" description="Disordered" evidence="1">
    <location>
        <begin position="1"/>
        <end position="113"/>
    </location>
</feature>
<keyword evidence="3" id="KW-1185">Reference proteome</keyword>
<dbReference type="AlphaFoldDB" id="A0A964XRD7"/>
<feature type="compositionally biased region" description="Low complexity" evidence="1">
    <location>
        <begin position="81"/>
        <end position="92"/>
    </location>
</feature>
<organism evidence="2 3">
    <name type="scientific">Streptomyces boluensis</name>
    <dbReference type="NCBI Taxonomy" id="1775135"/>
    <lineage>
        <taxon>Bacteria</taxon>
        <taxon>Bacillati</taxon>
        <taxon>Actinomycetota</taxon>
        <taxon>Actinomycetes</taxon>
        <taxon>Kitasatosporales</taxon>
        <taxon>Streptomycetaceae</taxon>
        <taxon>Streptomyces</taxon>
    </lineage>
</organism>
<feature type="compositionally biased region" description="Low complexity" evidence="1">
    <location>
        <begin position="20"/>
        <end position="31"/>
    </location>
</feature>
<feature type="compositionally biased region" description="Gly residues" evidence="1">
    <location>
        <begin position="10"/>
        <end position="19"/>
    </location>
</feature>
<feature type="compositionally biased region" description="Basic and acidic residues" evidence="1">
    <location>
        <begin position="104"/>
        <end position="113"/>
    </location>
</feature>